<sequence length="373" mass="41701">MDFDLPEDLIAAREKIREFAKREITQDLAFKYDKDEKYPFEIREKAFKEGIINYQNPWQMLIAIEELCRQDPGMGIAATVSLFGVEVIMLFGSDRQKEKYLPLVNSGKAIMGLAVTEPGGGSDVAGLKTTATKKGDRYIINGSKMFITNGQIADFVVMLTRTSTPDSKRHHGLSTFIVETNREGFKANKLEGKLGVRATNTAELILTNVEVPAENMVGEEGKGFYYIMTFFNISRIYVAAQALGIAQGTLDRVIEHVHRMKDSGEYVDENIQFAIAEVATRIEASRMLTYKAASYLFQFKPDPKITSMAKAYAAETAVFAAEKALEITGVSGLNSDLERFFRDAKIMEIWEGTSEIEKLIITRMITKQDGEGN</sequence>
<dbReference type="InterPro" id="IPR037069">
    <property type="entry name" value="AcylCoA_DH/ox_N_sf"/>
</dbReference>
<dbReference type="Gene3D" id="2.40.110.10">
    <property type="entry name" value="Butyryl-CoA Dehydrogenase, subunit A, domain 2"/>
    <property type="match status" value="1"/>
</dbReference>
<dbReference type="PANTHER" id="PTHR43884">
    <property type="entry name" value="ACYL-COA DEHYDROGENASE"/>
    <property type="match status" value="1"/>
</dbReference>
<organism evidence="10 11">
    <name type="scientific">Oxyplasma meridianum</name>
    <dbReference type="NCBI Taxonomy" id="3073602"/>
    <lineage>
        <taxon>Archaea</taxon>
        <taxon>Methanobacteriati</taxon>
        <taxon>Thermoplasmatota</taxon>
        <taxon>Thermoplasmata</taxon>
        <taxon>Thermoplasmatales</taxon>
        <taxon>Thermoplasmataceae</taxon>
        <taxon>Oxyplasma</taxon>
    </lineage>
</organism>
<dbReference type="GO" id="GO:0003995">
    <property type="term" value="F:acyl-CoA dehydrogenase activity"/>
    <property type="evidence" value="ECO:0007669"/>
    <property type="project" value="InterPro"/>
</dbReference>
<protein>
    <submittedName>
        <fullName evidence="10">Acyl-CoA/acyl-ACP dehydrogenase</fullName>
    </submittedName>
</protein>
<dbReference type="RefSeq" id="WP_393971252.1">
    <property type="nucleotide sequence ID" value="NZ_CP133772.1"/>
</dbReference>
<dbReference type="InterPro" id="IPR006089">
    <property type="entry name" value="Acyl-CoA_DH_CS"/>
</dbReference>
<dbReference type="Pfam" id="PF02771">
    <property type="entry name" value="Acyl-CoA_dh_N"/>
    <property type="match status" value="1"/>
</dbReference>
<feature type="domain" description="Acyl-CoA dehydrogenase/oxidase C-terminal" evidence="7">
    <location>
        <begin position="221"/>
        <end position="364"/>
    </location>
</feature>
<evidence type="ECO:0000256" key="1">
    <source>
        <dbReference type="ARBA" id="ARBA00001974"/>
    </source>
</evidence>
<dbReference type="InterPro" id="IPR006091">
    <property type="entry name" value="Acyl-CoA_Oxase/DH_mid-dom"/>
</dbReference>
<dbReference type="Gene3D" id="1.20.140.10">
    <property type="entry name" value="Butyryl-CoA Dehydrogenase, subunit A, domain 3"/>
    <property type="match status" value="1"/>
</dbReference>
<gene>
    <name evidence="10" type="ORF">OXIME_001519</name>
</gene>
<dbReference type="InterPro" id="IPR046373">
    <property type="entry name" value="Acyl-CoA_Oxase/DH_mid-dom_sf"/>
</dbReference>
<proteinExistence type="inferred from homology"/>
<comment type="cofactor">
    <cofactor evidence="1 6">
        <name>FAD</name>
        <dbReference type="ChEBI" id="CHEBI:57692"/>
    </cofactor>
</comment>
<dbReference type="Pfam" id="PF00441">
    <property type="entry name" value="Acyl-CoA_dh_1"/>
    <property type="match status" value="1"/>
</dbReference>
<dbReference type="Pfam" id="PF02770">
    <property type="entry name" value="Acyl-CoA_dh_M"/>
    <property type="match status" value="1"/>
</dbReference>
<dbReference type="EMBL" id="CP133772">
    <property type="protein sequence ID" value="WYY00928.1"/>
    <property type="molecule type" value="Genomic_DNA"/>
</dbReference>
<dbReference type="PROSITE" id="PS00072">
    <property type="entry name" value="ACYL_COA_DH_1"/>
    <property type="match status" value="1"/>
</dbReference>
<dbReference type="InterPro" id="IPR013786">
    <property type="entry name" value="AcylCoA_DH/ox_N"/>
</dbReference>
<dbReference type="GeneID" id="95968257"/>
<name>A0AAX4NHW2_9ARCH</name>
<evidence type="ECO:0000256" key="4">
    <source>
        <dbReference type="ARBA" id="ARBA00022827"/>
    </source>
</evidence>
<evidence type="ECO:0000313" key="11">
    <source>
        <dbReference type="Proteomes" id="UP001451606"/>
    </source>
</evidence>
<evidence type="ECO:0000256" key="2">
    <source>
        <dbReference type="ARBA" id="ARBA00009347"/>
    </source>
</evidence>
<evidence type="ECO:0000259" key="7">
    <source>
        <dbReference type="Pfam" id="PF00441"/>
    </source>
</evidence>
<feature type="domain" description="Acyl-CoA dehydrogenase/oxidase N-terminal" evidence="9">
    <location>
        <begin position="7"/>
        <end position="107"/>
    </location>
</feature>
<feature type="domain" description="Acyl-CoA oxidase/dehydrogenase middle" evidence="8">
    <location>
        <begin position="113"/>
        <end position="209"/>
    </location>
</feature>
<dbReference type="Proteomes" id="UP001451606">
    <property type="component" value="Chromosome"/>
</dbReference>
<dbReference type="InterPro" id="IPR036250">
    <property type="entry name" value="AcylCo_DH-like_C"/>
</dbReference>
<evidence type="ECO:0000259" key="8">
    <source>
        <dbReference type="Pfam" id="PF02770"/>
    </source>
</evidence>
<dbReference type="KEGG" id="omr:OXIME_001519"/>
<keyword evidence="5 6" id="KW-0560">Oxidoreductase</keyword>
<comment type="similarity">
    <text evidence="2 6">Belongs to the acyl-CoA dehydrogenase family.</text>
</comment>
<dbReference type="InterPro" id="IPR009075">
    <property type="entry name" value="AcylCo_DH/oxidase_C"/>
</dbReference>
<keyword evidence="3 6" id="KW-0285">Flavoprotein</keyword>
<dbReference type="FunFam" id="2.40.110.10:FF:000001">
    <property type="entry name" value="Acyl-CoA dehydrogenase, mitochondrial"/>
    <property type="match status" value="1"/>
</dbReference>
<reference evidence="10 11" key="1">
    <citation type="submission" date="2023-09" db="EMBL/GenBank/DDBJ databases">
        <authorList>
            <person name="Golyshina O.V."/>
            <person name="Lunev E.A."/>
            <person name="Bargiela R."/>
            <person name="Gaines M.C."/>
            <person name="Daum B."/>
            <person name="Bale N.J."/>
            <person name="Koenen M."/>
            <person name="Sinninghe Damst J.S."/>
            <person name="Yakimov M."/>
            <person name="Golyshin P.N."/>
        </authorList>
    </citation>
    <scope>NUCLEOTIDE SEQUENCE [LARGE SCALE GENOMIC DNA]</scope>
    <source>
        <strain evidence="10 11">M1</strain>
    </source>
</reference>
<dbReference type="SUPFAM" id="SSF47203">
    <property type="entry name" value="Acyl-CoA dehydrogenase C-terminal domain-like"/>
    <property type="match status" value="1"/>
</dbReference>
<evidence type="ECO:0000256" key="5">
    <source>
        <dbReference type="ARBA" id="ARBA00023002"/>
    </source>
</evidence>
<dbReference type="AlphaFoldDB" id="A0AAX4NHW2"/>
<keyword evidence="4 6" id="KW-0274">FAD</keyword>
<dbReference type="GO" id="GO:0050660">
    <property type="term" value="F:flavin adenine dinucleotide binding"/>
    <property type="evidence" value="ECO:0007669"/>
    <property type="project" value="InterPro"/>
</dbReference>
<evidence type="ECO:0000256" key="6">
    <source>
        <dbReference type="RuleBase" id="RU362125"/>
    </source>
</evidence>
<evidence type="ECO:0000259" key="9">
    <source>
        <dbReference type="Pfam" id="PF02771"/>
    </source>
</evidence>
<dbReference type="InterPro" id="IPR009100">
    <property type="entry name" value="AcylCoA_DH/oxidase_NM_dom_sf"/>
</dbReference>
<dbReference type="PANTHER" id="PTHR43884:SF12">
    <property type="entry name" value="ISOVALERYL-COA DEHYDROGENASE, MITOCHONDRIAL-RELATED"/>
    <property type="match status" value="1"/>
</dbReference>
<keyword evidence="11" id="KW-1185">Reference proteome</keyword>
<accession>A0AAX4NHW2</accession>
<dbReference type="Gene3D" id="1.10.540.10">
    <property type="entry name" value="Acyl-CoA dehydrogenase/oxidase, N-terminal domain"/>
    <property type="match status" value="1"/>
</dbReference>
<evidence type="ECO:0000256" key="3">
    <source>
        <dbReference type="ARBA" id="ARBA00022630"/>
    </source>
</evidence>
<evidence type="ECO:0000313" key="10">
    <source>
        <dbReference type="EMBL" id="WYY00928.1"/>
    </source>
</evidence>
<dbReference type="SUPFAM" id="SSF56645">
    <property type="entry name" value="Acyl-CoA dehydrogenase NM domain-like"/>
    <property type="match status" value="1"/>
</dbReference>